<evidence type="ECO:0000313" key="3">
    <source>
        <dbReference type="Proteomes" id="UP000023435"/>
    </source>
</evidence>
<organism evidence="2 3">
    <name type="scientific">Lysobacter capsici AZ78</name>
    <dbReference type="NCBI Taxonomy" id="1444315"/>
    <lineage>
        <taxon>Bacteria</taxon>
        <taxon>Pseudomonadati</taxon>
        <taxon>Pseudomonadota</taxon>
        <taxon>Gammaproteobacteria</taxon>
        <taxon>Lysobacterales</taxon>
        <taxon>Lysobacteraceae</taxon>
        <taxon>Lysobacter</taxon>
    </lineage>
</organism>
<dbReference type="AlphaFoldDB" id="A0A108UAP1"/>
<sequence length="63" mass="6499">MWCGGRRCGRAHTPALSRETGEGAIGSAHYLRCADACRSLLSPAGEGARRADEGASPHPGPLP</sequence>
<name>A0A108UAP1_9GAMM</name>
<feature type="region of interest" description="Disordered" evidence="1">
    <location>
        <begin position="1"/>
        <end position="21"/>
    </location>
</feature>
<accession>A0A108UAP1</accession>
<dbReference type="EMBL" id="JAJA02000001">
    <property type="protein sequence ID" value="KWS05650.1"/>
    <property type="molecule type" value="Genomic_DNA"/>
</dbReference>
<gene>
    <name evidence="2" type="ORF">AZ78_3202</name>
</gene>
<reference evidence="2 3" key="1">
    <citation type="journal article" date="2014" name="Genome Announc.">
        <title>Draft Genome Sequence of Lysobacter capsici AZ78, a Bacterium Antagonistic to Plant-Pathogenic Oomycetes.</title>
        <authorList>
            <person name="Puopolo G."/>
            <person name="Sonego P."/>
            <person name="Engelen K."/>
            <person name="Pertot I."/>
        </authorList>
    </citation>
    <scope>NUCLEOTIDE SEQUENCE [LARGE SCALE GENOMIC DNA]</scope>
    <source>
        <strain evidence="2 3">AZ78</strain>
    </source>
</reference>
<feature type="region of interest" description="Disordered" evidence="1">
    <location>
        <begin position="44"/>
        <end position="63"/>
    </location>
</feature>
<proteinExistence type="predicted"/>
<comment type="caution">
    <text evidence="2">The sequence shown here is derived from an EMBL/GenBank/DDBJ whole genome shotgun (WGS) entry which is preliminary data.</text>
</comment>
<keyword evidence="3" id="KW-1185">Reference proteome</keyword>
<dbReference type="Proteomes" id="UP000023435">
    <property type="component" value="Unassembled WGS sequence"/>
</dbReference>
<evidence type="ECO:0000256" key="1">
    <source>
        <dbReference type="SAM" id="MobiDB-lite"/>
    </source>
</evidence>
<protein>
    <submittedName>
        <fullName evidence="2">Uncharacterized protein</fullName>
    </submittedName>
</protein>
<evidence type="ECO:0000313" key="2">
    <source>
        <dbReference type="EMBL" id="KWS05650.1"/>
    </source>
</evidence>